<evidence type="ECO:0000256" key="2">
    <source>
        <dbReference type="ARBA" id="ARBA00022801"/>
    </source>
</evidence>
<dbReference type="PANTHER" id="PTHR31302:SF31">
    <property type="entry name" value="PHOSPHODIESTERASE YAEI"/>
    <property type="match status" value="1"/>
</dbReference>
<feature type="domain" description="Calcineurin-like phosphoesterase" evidence="4">
    <location>
        <begin position="152"/>
        <end position="331"/>
    </location>
</feature>
<organism evidence="5 6">
    <name type="scientific">Prevotella pallens</name>
    <dbReference type="NCBI Taxonomy" id="60133"/>
    <lineage>
        <taxon>Bacteria</taxon>
        <taxon>Pseudomonadati</taxon>
        <taxon>Bacteroidota</taxon>
        <taxon>Bacteroidia</taxon>
        <taxon>Bacteroidales</taxon>
        <taxon>Prevotellaceae</taxon>
        <taxon>Prevotella</taxon>
    </lineage>
</organism>
<dbReference type="PANTHER" id="PTHR31302">
    <property type="entry name" value="TRANSMEMBRANE PROTEIN WITH METALLOPHOSPHOESTERASE DOMAIN-RELATED"/>
    <property type="match status" value="1"/>
</dbReference>
<dbReference type="EMBL" id="UGTP01000004">
    <property type="protein sequence ID" value="SUC37818.1"/>
    <property type="molecule type" value="Genomic_DNA"/>
</dbReference>
<evidence type="ECO:0000256" key="3">
    <source>
        <dbReference type="SAM" id="Phobius"/>
    </source>
</evidence>
<dbReference type="SUPFAM" id="SSF56300">
    <property type="entry name" value="Metallo-dependent phosphatases"/>
    <property type="match status" value="1"/>
</dbReference>
<dbReference type="Proteomes" id="UP000254235">
    <property type="component" value="Unassembled WGS sequence"/>
</dbReference>
<dbReference type="RefSeq" id="WP_115084184.1">
    <property type="nucleotide sequence ID" value="NZ_UGTP01000004.1"/>
</dbReference>
<feature type="transmembrane region" description="Helical" evidence="3">
    <location>
        <begin position="105"/>
        <end position="129"/>
    </location>
</feature>
<dbReference type="GO" id="GO:0008758">
    <property type="term" value="F:UDP-2,3-diacylglucosamine hydrolase activity"/>
    <property type="evidence" value="ECO:0007669"/>
    <property type="project" value="TreeGrafter"/>
</dbReference>
<dbReference type="GO" id="GO:0016020">
    <property type="term" value="C:membrane"/>
    <property type="evidence" value="ECO:0007669"/>
    <property type="project" value="GOC"/>
</dbReference>
<dbReference type="OrthoDB" id="9780884at2"/>
<dbReference type="GO" id="GO:0009245">
    <property type="term" value="P:lipid A biosynthetic process"/>
    <property type="evidence" value="ECO:0007669"/>
    <property type="project" value="TreeGrafter"/>
</dbReference>
<keyword evidence="3" id="KW-0812">Transmembrane</keyword>
<keyword evidence="1" id="KW-0479">Metal-binding</keyword>
<reference evidence="5 6" key="1">
    <citation type="submission" date="2018-06" db="EMBL/GenBank/DDBJ databases">
        <authorList>
            <consortium name="Pathogen Informatics"/>
            <person name="Doyle S."/>
        </authorList>
    </citation>
    <scope>NUCLEOTIDE SEQUENCE [LARGE SCALE GENOMIC DNA]</scope>
    <source>
        <strain evidence="5 6">NCTC13043</strain>
    </source>
</reference>
<dbReference type="Pfam" id="PF00149">
    <property type="entry name" value="Metallophos"/>
    <property type="match status" value="1"/>
</dbReference>
<dbReference type="GO" id="GO:0046872">
    <property type="term" value="F:metal ion binding"/>
    <property type="evidence" value="ECO:0007669"/>
    <property type="project" value="UniProtKB-KW"/>
</dbReference>
<keyword evidence="2 5" id="KW-0378">Hydrolase</keyword>
<accession>A0A379G9X8</accession>
<keyword evidence="3" id="KW-0472">Membrane</keyword>
<proteinExistence type="predicted"/>
<evidence type="ECO:0000256" key="1">
    <source>
        <dbReference type="ARBA" id="ARBA00022723"/>
    </source>
</evidence>
<sequence length="390" mass="44459">MIARIVIPLLLIIVLSDVYIDIHYFRKRIHITWQQRLAWWIPTIFLVVYTCVLASIHNFAPTNLTWLNTYLFLLGAFVAPKTIFGICSLVGSLVRKTIVKTRRNYGHYVGLAAGIAAFLVYVYGLTFGFSQIRVRHITLNVSNLPKNFDGYRIVQVSDMHIGTFNGWRRFILEHEMDSIKHQNANLIVFTGDLQNMRPSEILPFTNLLKTSMKNAIAVRGNHDYTEYVKLNPKEAEQQNNDFANIVRHKLGWNLLENNHITIKRGNDSIVIAGTENDGKPPFPQKANYQKALQGVAKGAFVIMLQHDPSAWRRHILPKNIAQITLCGHTHGGQMQFFGFRPTEIREENDYGVYRSGNHFLNVTDGLGGFAPFRVNMPNEIVVITLKAKTT</sequence>
<evidence type="ECO:0000313" key="6">
    <source>
        <dbReference type="Proteomes" id="UP000254235"/>
    </source>
</evidence>
<protein>
    <submittedName>
        <fullName evidence="5">Uncharacterized metallophosphoesterase Cj0846</fullName>
        <ecNumber evidence="5">3.1.-.-</ecNumber>
    </submittedName>
</protein>
<gene>
    <name evidence="5" type="ORF">NCTC13043_02316</name>
</gene>
<feature type="transmembrane region" description="Helical" evidence="3">
    <location>
        <begin position="69"/>
        <end position="93"/>
    </location>
</feature>
<dbReference type="InterPro" id="IPR004843">
    <property type="entry name" value="Calcineurin-like_PHP"/>
</dbReference>
<name>A0A379G9X8_9BACT</name>
<feature type="transmembrane region" description="Helical" evidence="3">
    <location>
        <begin position="37"/>
        <end position="57"/>
    </location>
</feature>
<dbReference type="GeneID" id="78571930"/>
<feature type="transmembrane region" description="Helical" evidence="3">
    <location>
        <begin position="6"/>
        <end position="25"/>
    </location>
</feature>
<dbReference type="AlphaFoldDB" id="A0A379G9X8"/>
<dbReference type="InterPro" id="IPR029052">
    <property type="entry name" value="Metallo-depent_PP-like"/>
</dbReference>
<dbReference type="InterPro" id="IPR051158">
    <property type="entry name" value="Metallophosphoesterase_sf"/>
</dbReference>
<keyword evidence="3" id="KW-1133">Transmembrane helix</keyword>
<dbReference type="EC" id="3.1.-.-" evidence="5"/>
<evidence type="ECO:0000313" key="5">
    <source>
        <dbReference type="EMBL" id="SUC37818.1"/>
    </source>
</evidence>
<evidence type="ECO:0000259" key="4">
    <source>
        <dbReference type="Pfam" id="PF00149"/>
    </source>
</evidence>
<dbReference type="Gene3D" id="3.60.21.10">
    <property type="match status" value="1"/>
</dbReference>